<dbReference type="Pfam" id="PF00034">
    <property type="entry name" value="Cytochrom_C"/>
    <property type="match status" value="1"/>
</dbReference>
<keyword evidence="3 4" id="KW-0408">Iron</keyword>
<organism evidence="6 7">
    <name type="scientific">Aliiroseovarius zhejiangensis</name>
    <dbReference type="NCBI Taxonomy" id="1632025"/>
    <lineage>
        <taxon>Bacteria</taxon>
        <taxon>Pseudomonadati</taxon>
        <taxon>Pseudomonadota</taxon>
        <taxon>Alphaproteobacteria</taxon>
        <taxon>Rhodobacterales</taxon>
        <taxon>Paracoccaceae</taxon>
        <taxon>Aliiroseovarius</taxon>
    </lineage>
</organism>
<evidence type="ECO:0000256" key="4">
    <source>
        <dbReference type="PROSITE-ProRule" id="PRU00433"/>
    </source>
</evidence>
<evidence type="ECO:0000313" key="7">
    <source>
        <dbReference type="Proteomes" id="UP000609802"/>
    </source>
</evidence>
<dbReference type="InterPro" id="IPR036909">
    <property type="entry name" value="Cyt_c-like_dom_sf"/>
</dbReference>
<comment type="caution">
    <text evidence="6">The sequence shown here is derived from an EMBL/GenBank/DDBJ whole genome shotgun (WGS) entry which is preliminary data.</text>
</comment>
<evidence type="ECO:0000259" key="5">
    <source>
        <dbReference type="PROSITE" id="PS51007"/>
    </source>
</evidence>
<proteinExistence type="predicted"/>
<dbReference type="SUPFAM" id="SSF46626">
    <property type="entry name" value="Cytochrome c"/>
    <property type="match status" value="1"/>
</dbReference>
<sequence>MIRSNPKLTYAGIAVLAAVVAGWALTRTAPSDQNAMGAGDTAAPGDPLVPVNMPALTDAQQIGQTVFVAKCAACHGTNAGGVDGAGPPLIHKIYEPSHHADIAFYMAAEQGVRAHHWKFGDMAPVEGITRAEVASVIDFIRAVQRENGIN</sequence>
<accession>A0ABQ3IND5</accession>
<dbReference type="RefSeq" id="WP_191284621.1">
    <property type="nucleotide sequence ID" value="NZ_BNCH01000001.1"/>
</dbReference>
<dbReference type="PROSITE" id="PS51007">
    <property type="entry name" value="CYTC"/>
    <property type="match status" value="1"/>
</dbReference>
<name>A0ABQ3IND5_9RHOB</name>
<evidence type="ECO:0000256" key="2">
    <source>
        <dbReference type="ARBA" id="ARBA00022723"/>
    </source>
</evidence>
<gene>
    <name evidence="6" type="ORF">GCM10016455_02070</name>
</gene>
<reference evidence="7" key="1">
    <citation type="journal article" date="2019" name="Int. J. Syst. Evol. Microbiol.">
        <title>The Global Catalogue of Microorganisms (GCM) 10K type strain sequencing project: providing services to taxonomists for standard genome sequencing and annotation.</title>
        <authorList>
            <consortium name="The Broad Institute Genomics Platform"/>
            <consortium name="The Broad Institute Genome Sequencing Center for Infectious Disease"/>
            <person name="Wu L."/>
            <person name="Ma J."/>
        </authorList>
    </citation>
    <scope>NUCLEOTIDE SEQUENCE [LARGE SCALE GENOMIC DNA]</scope>
    <source>
        <strain evidence="7">KCTC 42443</strain>
    </source>
</reference>
<dbReference type="InterPro" id="IPR009056">
    <property type="entry name" value="Cyt_c-like_dom"/>
</dbReference>
<keyword evidence="1 4" id="KW-0349">Heme</keyword>
<evidence type="ECO:0000256" key="3">
    <source>
        <dbReference type="ARBA" id="ARBA00023004"/>
    </source>
</evidence>
<protein>
    <recommendedName>
        <fullName evidence="5">Cytochrome c domain-containing protein</fullName>
    </recommendedName>
</protein>
<dbReference type="Gene3D" id="1.10.760.10">
    <property type="entry name" value="Cytochrome c-like domain"/>
    <property type="match status" value="1"/>
</dbReference>
<feature type="domain" description="Cytochrome c" evidence="5">
    <location>
        <begin position="58"/>
        <end position="144"/>
    </location>
</feature>
<evidence type="ECO:0000313" key="6">
    <source>
        <dbReference type="EMBL" id="GHE86191.1"/>
    </source>
</evidence>
<keyword evidence="7" id="KW-1185">Reference proteome</keyword>
<dbReference type="Proteomes" id="UP000609802">
    <property type="component" value="Unassembled WGS sequence"/>
</dbReference>
<evidence type="ECO:0000256" key="1">
    <source>
        <dbReference type="ARBA" id="ARBA00022617"/>
    </source>
</evidence>
<keyword evidence="2 4" id="KW-0479">Metal-binding</keyword>
<dbReference type="EMBL" id="BNCH01000001">
    <property type="protein sequence ID" value="GHE86191.1"/>
    <property type="molecule type" value="Genomic_DNA"/>
</dbReference>